<dbReference type="RefSeq" id="WP_011277688.1">
    <property type="nucleotide sequence ID" value="NZ_BHWZ01000001.1"/>
</dbReference>
<evidence type="ECO:0000256" key="4">
    <source>
        <dbReference type="PIRNR" id="PIRNR009265"/>
    </source>
</evidence>
<keyword evidence="3" id="KW-0547">Nucleotide-binding</keyword>
<dbReference type="Gene3D" id="3.30.70.270">
    <property type="match status" value="1"/>
</dbReference>
<dbReference type="InterPro" id="IPR043128">
    <property type="entry name" value="Rev_trsase/Diguanyl_cyclase"/>
</dbReference>
<comment type="similarity">
    <text evidence="3 4">Belongs to the archaeal-type GTP cyclohydrolase family.</text>
</comment>
<evidence type="ECO:0000256" key="3">
    <source>
        <dbReference type="HAMAP-Rule" id="MF_00608"/>
    </source>
</evidence>
<dbReference type="Gene3D" id="3.30.70.1230">
    <property type="entry name" value="Nucleotide cyclase"/>
    <property type="match status" value="1"/>
</dbReference>
<dbReference type="EC" id="3.5.4.29" evidence="3 4"/>
<dbReference type="Proteomes" id="UP000065473">
    <property type="component" value="Chromosome"/>
</dbReference>
<dbReference type="HAMAP" id="MF_00608">
    <property type="entry name" value="GTP_cyclohydro_3"/>
    <property type="match status" value="1"/>
</dbReference>
<dbReference type="InterPro" id="IPR007839">
    <property type="entry name" value="GTP_CycHdrlase_3"/>
</dbReference>
<dbReference type="OrthoDB" id="25211at2157"/>
<dbReference type="PIRSF" id="PIRSF009265">
    <property type="entry name" value="GTP_cyclohydro_3"/>
    <property type="match status" value="1"/>
</dbReference>
<keyword evidence="2 3" id="KW-0342">GTP-binding</keyword>
<protein>
    <recommendedName>
        <fullName evidence="3 4">GTP cyclohydrolase III</fullName>
        <ecNumber evidence="3 4">3.5.4.29</ecNumber>
    </recommendedName>
</protein>
<dbReference type="OMA" id="GGDNFMS"/>
<reference evidence="7 8" key="1">
    <citation type="submission" date="2015-12" db="EMBL/GenBank/DDBJ databases">
        <title>A stable core within a dynamic pangenome in Sulfolobus acidocaldarius.</title>
        <authorList>
            <person name="Anderson R."/>
            <person name="Kouris A."/>
            <person name="Seward C."/>
            <person name="Campbell K."/>
            <person name="Whitaker R."/>
        </authorList>
    </citation>
    <scope>NUCLEOTIDE SEQUENCE [LARGE SCALE GENOMIC DNA]</scope>
    <source>
        <strain evidence="5 8">GG12-C01-09</strain>
        <strain evidence="6 7">NG05B_CO5_07</strain>
    </source>
</reference>
<evidence type="ECO:0000313" key="8">
    <source>
        <dbReference type="Proteomes" id="UP000065473"/>
    </source>
</evidence>
<dbReference type="InterPro" id="IPR029787">
    <property type="entry name" value="Nucleotide_cyclase"/>
</dbReference>
<organism evidence="6 7">
    <name type="scientific">Sulfolobus acidocaldarius</name>
    <dbReference type="NCBI Taxonomy" id="2285"/>
    <lineage>
        <taxon>Archaea</taxon>
        <taxon>Thermoproteota</taxon>
        <taxon>Thermoprotei</taxon>
        <taxon>Sulfolobales</taxon>
        <taxon>Sulfolobaceae</taxon>
        <taxon>Sulfolobus</taxon>
    </lineage>
</organism>
<dbReference type="PANTHER" id="PTHR42202:SF1">
    <property type="entry name" value="GTP CYCLOHYDROLASE III"/>
    <property type="match status" value="1"/>
</dbReference>
<evidence type="ECO:0000313" key="6">
    <source>
        <dbReference type="EMBL" id="ALU31633.1"/>
    </source>
</evidence>
<name>A0A0U2Y7W8_9CREN</name>
<dbReference type="STRING" id="1435377.SUSAZ_03705"/>
<dbReference type="GO" id="GO:0043740">
    <property type="term" value="F:GTP cyclohydrolase IIa activity"/>
    <property type="evidence" value="ECO:0007669"/>
    <property type="project" value="UniProtKB-UniRule"/>
</dbReference>
<proteinExistence type="inferred from homology"/>
<gene>
    <name evidence="3" type="primary">gch3</name>
    <name evidence="5" type="ORF">ATY89_02315</name>
    <name evidence="6" type="ORF">ATZ20_05350</name>
</gene>
<keyword evidence="1 3" id="KW-0378">Hydrolase</keyword>
<dbReference type="Pfam" id="PF05165">
    <property type="entry name" value="GCH_III"/>
    <property type="match status" value="1"/>
</dbReference>
<dbReference type="PaxDb" id="1435377-SUSAZ_03705"/>
<dbReference type="EMBL" id="CP013695">
    <property type="protein sequence ID" value="ALU31633.1"/>
    <property type="molecule type" value="Genomic_DNA"/>
</dbReference>
<dbReference type="EMBL" id="CP013694">
    <property type="protein sequence ID" value="ALU28908.1"/>
    <property type="molecule type" value="Genomic_DNA"/>
</dbReference>
<evidence type="ECO:0000313" key="7">
    <source>
        <dbReference type="Proteomes" id="UP000060043"/>
    </source>
</evidence>
<accession>A0A0U2Y7W8</accession>
<comment type="function">
    <text evidence="3 4">Catalyzes the formation of 2-amino-5-formylamino-6-ribofuranosylamino-4(3H)-pyrimidinone ribonucleotide monophosphate and inorganic phosphate from GTP. Also has an independent pyrophosphate phosphohydrolase activity.</text>
</comment>
<evidence type="ECO:0000313" key="5">
    <source>
        <dbReference type="EMBL" id="ALU28908.1"/>
    </source>
</evidence>
<comment type="catalytic activity">
    <reaction evidence="3 4">
        <text>GTP + 3 H2O = 2-amino-5-formylamino-6-(5-phospho-D-ribosylamino)pyrimidin-4(3H)-one + 2 phosphate + 2 H(+)</text>
        <dbReference type="Rhea" id="RHEA:22468"/>
        <dbReference type="ChEBI" id="CHEBI:15377"/>
        <dbReference type="ChEBI" id="CHEBI:15378"/>
        <dbReference type="ChEBI" id="CHEBI:37565"/>
        <dbReference type="ChEBI" id="CHEBI:43474"/>
        <dbReference type="ChEBI" id="CHEBI:57258"/>
        <dbReference type="EC" id="3.5.4.29"/>
    </reaction>
</comment>
<dbReference type="AlphaFoldDB" id="A0A0U2Y7W8"/>
<dbReference type="GO" id="GO:0005525">
    <property type="term" value="F:GTP binding"/>
    <property type="evidence" value="ECO:0007669"/>
    <property type="project" value="UniProtKB-KW"/>
</dbReference>
<dbReference type="GeneID" id="14551332"/>
<evidence type="ECO:0000256" key="2">
    <source>
        <dbReference type="ARBA" id="ARBA00023134"/>
    </source>
</evidence>
<sequence length="219" mass="25049">MKTIILDLVGYKEWTESLGCDREWRIQAFQHYFASILYSKLADVNAFPIPIRYDSYIILVDGVKEKEVLHVIREVSEKYSPTKMQICKGYGETIYESIFNCVDTLEDKPDDKIVVAHYDINGITRLDKRTAMQEIEELKANVFSLSEKVGGIAYYFGGDNVGLFASKKDLDSMLTIANLNDNVKTGIGIAENPRKALMKATTALEYVRKNREIKWKILE</sequence>
<dbReference type="Proteomes" id="UP000060043">
    <property type="component" value="Chromosome"/>
</dbReference>
<evidence type="ECO:0000256" key="1">
    <source>
        <dbReference type="ARBA" id="ARBA00022801"/>
    </source>
</evidence>
<dbReference type="PANTHER" id="PTHR42202">
    <property type="entry name" value="GTP CYCLOHYDROLASE III"/>
    <property type="match status" value="1"/>
</dbReference>